<evidence type="ECO:0000313" key="11">
    <source>
        <dbReference type="Proteomes" id="UP001345827"/>
    </source>
</evidence>
<feature type="transmembrane region" description="Helical" evidence="8">
    <location>
        <begin position="402"/>
        <end position="420"/>
    </location>
</feature>
<evidence type="ECO:0000256" key="7">
    <source>
        <dbReference type="SAM" id="MobiDB-lite"/>
    </source>
</evidence>
<feature type="transmembrane region" description="Helical" evidence="8">
    <location>
        <begin position="351"/>
        <end position="372"/>
    </location>
</feature>
<comment type="similarity">
    <text evidence="2">Belongs to the Ca(2+):cation antiporter (CaCA) (TC 2.A.19) family. SLC24A subfamily.</text>
</comment>
<reference evidence="10 11" key="1">
    <citation type="submission" date="2023-06" db="EMBL/GenBank/DDBJ databases">
        <title>Black Yeasts Isolated from many extreme environments.</title>
        <authorList>
            <person name="Coleine C."/>
            <person name="Stajich J.E."/>
            <person name="Selbmann L."/>
        </authorList>
    </citation>
    <scope>NUCLEOTIDE SEQUENCE [LARGE SCALE GENOMIC DNA]</scope>
    <source>
        <strain evidence="10 11">CCFEE 5887</strain>
    </source>
</reference>
<keyword evidence="6 8" id="KW-0472">Membrane</keyword>
<keyword evidence="5 8" id="KW-1133">Transmembrane helix</keyword>
<organism evidence="10 11">
    <name type="scientific">Vermiconidia calcicola</name>
    <dbReference type="NCBI Taxonomy" id="1690605"/>
    <lineage>
        <taxon>Eukaryota</taxon>
        <taxon>Fungi</taxon>
        <taxon>Dikarya</taxon>
        <taxon>Ascomycota</taxon>
        <taxon>Pezizomycotina</taxon>
        <taxon>Dothideomycetes</taxon>
        <taxon>Dothideomycetidae</taxon>
        <taxon>Mycosphaerellales</taxon>
        <taxon>Extremaceae</taxon>
        <taxon>Vermiconidia</taxon>
    </lineage>
</organism>
<dbReference type="Gene3D" id="1.20.1420.30">
    <property type="entry name" value="NCX, central ion-binding region"/>
    <property type="match status" value="2"/>
</dbReference>
<keyword evidence="3" id="KW-0050">Antiport</keyword>
<feature type="region of interest" description="Disordered" evidence="7">
    <location>
        <begin position="198"/>
        <end position="235"/>
    </location>
</feature>
<evidence type="ECO:0000256" key="4">
    <source>
        <dbReference type="ARBA" id="ARBA00022692"/>
    </source>
</evidence>
<keyword evidence="4 8" id="KW-0812">Transmembrane</keyword>
<dbReference type="PANTHER" id="PTHR10846">
    <property type="entry name" value="SODIUM/POTASSIUM/CALCIUM EXCHANGER"/>
    <property type="match status" value="1"/>
</dbReference>
<feature type="transmembrane region" description="Helical" evidence="8">
    <location>
        <begin position="20"/>
        <end position="46"/>
    </location>
</feature>
<keyword evidence="3" id="KW-0813">Transport</keyword>
<dbReference type="GO" id="GO:0005886">
    <property type="term" value="C:plasma membrane"/>
    <property type="evidence" value="ECO:0007669"/>
    <property type="project" value="TreeGrafter"/>
</dbReference>
<dbReference type="Proteomes" id="UP001345827">
    <property type="component" value="Unassembled WGS sequence"/>
</dbReference>
<name>A0AAV9Q1X4_9PEZI</name>
<comment type="subcellular location">
    <subcellularLocation>
        <location evidence="1">Membrane</location>
        <topology evidence="1">Multi-pass membrane protein</topology>
    </subcellularLocation>
</comment>
<dbReference type="InterPro" id="IPR004837">
    <property type="entry name" value="NaCa_Exmemb"/>
</dbReference>
<evidence type="ECO:0000256" key="5">
    <source>
        <dbReference type="ARBA" id="ARBA00022989"/>
    </source>
</evidence>
<evidence type="ECO:0000256" key="3">
    <source>
        <dbReference type="ARBA" id="ARBA00022449"/>
    </source>
</evidence>
<dbReference type="InterPro" id="IPR044880">
    <property type="entry name" value="NCX_ion-bd_dom_sf"/>
</dbReference>
<feature type="transmembrane region" description="Helical" evidence="8">
    <location>
        <begin position="144"/>
        <end position="163"/>
    </location>
</feature>
<evidence type="ECO:0000256" key="1">
    <source>
        <dbReference type="ARBA" id="ARBA00004141"/>
    </source>
</evidence>
<feature type="domain" description="Sodium/calcium exchanger membrane region" evidence="9">
    <location>
        <begin position="279"/>
        <end position="418"/>
    </location>
</feature>
<evidence type="ECO:0000256" key="6">
    <source>
        <dbReference type="ARBA" id="ARBA00023136"/>
    </source>
</evidence>
<feature type="transmembrane region" description="Helical" evidence="8">
    <location>
        <begin position="275"/>
        <end position="295"/>
    </location>
</feature>
<evidence type="ECO:0000256" key="8">
    <source>
        <dbReference type="SAM" id="Phobius"/>
    </source>
</evidence>
<sequence>MDSDTSTTTTTSITTSTSGILFPICTFILSLYTLEHSTSLFITSTARLAQTFHVSETLISLLTAGAEWEELFVVIAALLQHRPRLALGNVLGSCVANILGAFSLGLLVVQTQTQTQTNSGSGSGSGSGRGRGRGFTSFDASARIYAIVLFTVTTAVVVLWGMGWLWTKVVGGILVAAFAIYVVGIGWSIYRGILDAPEDSDSDSDGNSDTASESSSTPNLEPEEGGGGGGGAGAAAVGSDANVDARNDIDESETTALLTPRRQRQRQHHRCTRNLWDLGRLLVGFVALSMSGYLLSHSSRLLAARFNISETVFGATLLSFATTLPEKFVAVVSGARGHHGIMVANTVGSNIFLLTLCLGVTILGSATASLAGSASYTHEIFWVWASSACLTVVIVVGSHRLVGVAMLIAYVTFLVLEIVLNRA</sequence>
<protein>
    <recommendedName>
        <fullName evidence="9">Sodium/calcium exchanger membrane region domain-containing protein</fullName>
    </recommendedName>
</protein>
<dbReference type="AlphaFoldDB" id="A0AAV9Q1X4"/>
<accession>A0AAV9Q1X4</accession>
<evidence type="ECO:0000256" key="2">
    <source>
        <dbReference type="ARBA" id="ARBA00005364"/>
    </source>
</evidence>
<proteinExistence type="inferred from homology"/>
<feature type="transmembrane region" description="Helical" evidence="8">
    <location>
        <begin position="169"/>
        <end position="190"/>
    </location>
</feature>
<feature type="transmembrane region" description="Helical" evidence="8">
    <location>
        <begin position="85"/>
        <end position="109"/>
    </location>
</feature>
<dbReference type="PANTHER" id="PTHR10846:SF8">
    <property type="entry name" value="INNER MEMBRANE PROTEIN YRBG"/>
    <property type="match status" value="1"/>
</dbReference>
<dbReference type="EMBL" id="JAXLQG010000017">
    <property type="protein sequence ID" value="KAK5531356.1"/>
    <property type="molecule type" value="Genomic_DNA"/>
</dbReference>
<dbReference type="GO" id="GO:0008273">
    <property type="term" value="F:calcium, potassium:sodium antiporter activity"/>
    <property type="evidence" value="ECO:0007669"/>
    <property type="project" value="TreeGrafter"/>
</dbReference>
<evidence type="ECO:0000313" key="10">
    <source>
        <dbReference type="EMBL" id="KAK5531356.1"/>
    </source>
</evidence>
<dbReference type="GO" id="GO:0006874">
    <property type="term" value="P:intracellular calcium ion homeostasis"/>
    <property type="evidence" value="ECO:0007669"/>
    <property type="project" value="TreeGrafter"/>
</dbReference>
<feature type="domain" description="Sodium/calcium exchanger membrane region" evidence="9">
    <location>
        <begin position="24"/>
        <end position="184"/>
    </location>
</feature>
<dbReference type="GO" id="GO:0005262">
    <property type="term" value="F:calcium channel activity"/>
    <property type="evidence" value="ECO:0007669"/>
    <property type="project" value="TreeGrafter"/>
</dbReference>
<evidence type="ECO:0000259" key="9">
    <source>
        <dbReference type="Pfam" id="PF01699"/>
    </source>
</evidence>
<comment type="caution">
    <text evidence="10">The sequence shown here is derived from an EMBL/GenBank/DDBJ whole genome shotgun (WGS) entry which is preliminary data.</text>
</comment>
<dbReference type="InterPro" id="IPR004481">
    <property type="entry name" value="K/Na/Ca-exchanger"/>
</dbReference>
<keyword evidence="11" id="KW-1185">Reference proteome</keyword>
<feature type="transmembrane region" description="Helical" evidence="8">
    <location>
        <begin position="379"/>
        <end position="396"/>
    </location>
</feature>
<dbReference type="Pfam" id="PF01699">
    <property type="entry name" value="Na_Ca_ex"/>
    <property type="match status" value="2"/>
</dbReference>
<gene>
    <name evidence="10" type="ORF">LTR25_008463</name>
</gene>